<dbReference type="AlphaFoldDB" id="A0AAV2DYT0"/>
<feature type="region of interest" description="Disordered" evidence="1">
    <location>
        <begin position="50"/>
        <end position="77"/>
    </location>
</feature>
<feature type="region of interest" description="Disordered" evidence="1">
    <location>
        <begin position="1"/>
        <end position="28"/>
    </location>
</feature>
<evidence type="ECO:0000313" key="2">
    <source>
        <dbReference type="EMBL" id="CAL1378548.1"/>
    </source>
</evidence>
<organism evidence="2 3">
    <name type="scientific">Linum trigynum</name>
    <dbReference type="NCBI Taxonomy" id="586398"/>
    <lineage>
        <taxon>Eukaryota</taxon>
        <taxon>Viridiplantae</taxon>
        <taxon>Streptophyta</taxon>
        <taxon>Embryophyta</taxon>
        <taxon>Tracheophyta</taxon>
        <taxon>Spermatophyta</taxon>
        <taxon>Magnoliopsida</taxon>
        <taxon>eudicotyledons</taxon>
        <taxon>Gunneridae</taxon>
        <taxon>Pentapetalae</taxon>
        <taxon>rosids</taxon>
        <taxon>fabids</taxon>
        <taxon>Malpighiales</taxon>
        <taxon>Linaceae</taxon>
        <taxon>Linum</taxon>
    </lineage>
</organism>
<feature type="compositionally biased region" description="Basic residues" evidence="1">
    <location>
        <begin position="52"/>
        <end position="66"/>
    </location>
</feature>
<dbReference type="Proteomes" id="UP001497516">
    <property type="component" value="Chromosome 3"/>
</dbReference>
<protein>
    <submittedName>
        <fullName evidence="2">Uncharacterized protein</fullName>
    </submittedName>
</protein>
<name>A0AAV2DYT0_9ROSI</name>
<reference evidence="2 3" key="1">
    <citation type="submission" date="2024-04" db="EMBL/GenBank/DDBJ databases">
        <authorList>
            <person name="Fracassetti M."/>
        </authorList>
    </citation>
    <scope>NUCLEOTIDE SEQUENCE [LARGE SCALE GENOMIC DNA]</scope>
</reference>
<dbReference type="EMBL" id="OZ034816">
    <property type="protein sequence ID" value="CAL1378548.1"/>
    <property type="molecule type" value="Genomic_DNA"/>
</dbReference>
<gene>
    <name evidence="2" type="ORF">LTRI10_LOCUS20123</name>
</gene>
<keyword evidence="3" id="KW-1185">Reference proteome</keyword>
<evidence type="ECO:0000256" key="1">
    <source>
        <dbReference type="SAM" id="MobiDB-lite"/>
    </source>
</evidence>
<sequence>MSTNIMDPLQTQKKSGGSRSRSCRKSSSATAANNYRFINMAEARREVALALQHHRSSSSAGHHHHAAAAAAPPSGGGSSNYPSTSYCYSAMDTLPIPGPVWSTTSPAVLAQPPPPPPVLAWPESQHQPPLGLDYYCGGSDYYDPALWCTNYNNDCISAAAAANGDIPDWWPSSVDGGGVVDVSDEASKYFDQCYSVGDCSPPGISPVTDGRLWIQEKPDI</sequence>
<proteinExistence type="predicted"/>
<feature type="compositionally biased region" description="Polar residues" evidence="1">
    <location>
        <begin position="1"/>
        <end position="12"/>
    </location>
</feature>
<accession>A0AAV2DYT0</accession>
<feature type="compositionally biased region" description="Low complexity" evidence="1">
    <location>
        <begin position="13"/>
        <end position="28"/>
    </location>
</feature>
<evidence type="ECO:0000313" key="3">
    <source>
        <dbReference type="Proteomes" id="UP001497516"/>
    </source>
</evidence>